<dbReference type="Pfam" id="PF03372">
    <property type="entry name" value="Exo_endo_phos"/>
    <property type="match status" value="1"/>
</dbReference>
<feature type="region of interest" description="Disordered" evidence="3">
    <location>
        <begin position="215"/>
        <end position="265"/>
    </location>
</feature>
<dbReference type="AlphaFoldDB" id="A0A9W8I779"/>
<comment type="similarity">
    <text evidence="1">Belongs to the CCR4/nocturin family.</text>
</comment>
<keyword evidence="2" id="KW-0378">Hydrolase</keyword>
<proteinExistence type="inferred from homology"/>
<evidence type="ECO:0000313" key="6">
    <source>
        <dbReference type="Proteomes" id="UP001139887"/>
    </source>
</evidence>
<reference evidence="5" key="1">
    <citation type="submission" date="2022-07" db="EMBL/GenBank/DDBJ databases">
        <title>Phylogenomic reconstructions and comparative analyses of Kickxellomycotina fungi.</title>
        <authorList>
            <person name="Reynolds N.K."/>
            <person name="Stajich J.E."/>
            <person name="Barry K."/>
            <person name="Grigoriev I.V."/>
            <person name="Crous P."/>
            <person name="Smith M.E."/>
        </authorList>
    </citation>
    <scope>NUCLEOTIDE SEQUENCE</scope>
    <source>
        <strain evidence="5">NRRL 1566</strain>
    </source>
</reference>
<dbReference type="InterPro" id="IPR005135">
    <property type="entry name" value="Endo/exonuclease/phosphatase"/>
</dbReference>
<comment type="caution">
    <text evidence="5">The sequence shown here is derived from an EMBL/GenBank/DDBJ whole genome shotgun (WGS) entry which is preliminary data.</text>
</comment>
<dbReference type="GO" id="GO:0006139">
    <property type="term" value="P:nucleobase-containing compound metabolic process"/>
    <property type="evidence" value="ECO:0007669"/>
    <property type="project" value="UniProtKB-ARBA"/>
</dbReference>
<protein>
    <submittedName>
        <fullName evidence="5">RNA exonuclease ngl2</fullName>
    </submittedName>
</protein>
<dbReference type="InterPro" id="IPR036691">
    <property type="entry name" value="Endo/exonu/phosph_ase_sf"/>
</dbReference>
<keyword evidence="5" id="KW-0269">Exonuclease</keyword>
<evidence type="ECO:0000256" key="3">
    <source>
        <dbReference type="SAM" id="MobiDB-lite"/>
    </source>
</evidence>
<evidence type="ECO:0000313" key="5">
    <source>
        <dbReference type="EMBL" id="KAJ2847691.1"/>
    </source>
</evidence>
<gene>
    <name evidence="5" type="primary">NGL2</name>
    <name evidence="5" type="ORF">IWW36_003723</name>
</gene>
<dbReference type="InterPro" id="IPR050410">
    <property type="entry name" value="CCR4/nocturin_mRNA_transcr"/>
</dbReference>
<name>A0A9W8I779_9FUNG</name>
<accession>A0A9W8I779</accession>
<evidence type="ECO:0000256" key="1">
    <source>
        <dbReference type="ARBA" id="ARBA00010774"/>
    </source>
</evidence>
<organism evidence="5 6">
    <name type="scientific">Coemansia brasiliensis</name>
    <dbReference type="NCBI Taxonomy" id="2650707"/>
    <lineage>
        <taxon>Eukaryota</taxon>
        <taxon>Fungi</taxon>
        <taxon>Fungi incertae sedis</taxon>
        <taxon>Zoopagomycota</taxon>
        <taxon>Kickxellomycotina</taxon>
        <taxon>Kickxellomycetes</taxon>
        <taxon>Kickxellales</taxon>
        <taxon>Kickxellaceae</taxon>
        <taxon>Coemansia</taxon>
    </lineage>
</organism>
<dbReference type="EMBL" id="JANBUW010000276">
    <property type="protein sequence ID" value="KAJ2847691.1"/>
    <property type="molecule type" value="Genomic_DNA"/>
</dbReference>
<dbReference type="SUPFAM" id="SSF56219">
    <property type="entry name" value="DNase I-like"/>
    <property type="match status" value="1"/>
</dbReference>
<sequence length="377" mass="43876">MSYNILCQKMVKRTMFPYASKPSLKWKTRRPLLLSEFSYLMPDIMCLQEVYTKNWIDTYDMWFKREGYEAHMFQSVYKSHGVSISWKKSQFKFIEQFSLRMDRTASVCEETLETDNIALIVVLQFIGNDNKDDNTSGLIISNTHLYWKPTGCYERLQQQIVLQRAIKTMQDKYPKYSVISCGDYNTTPDDAGYALLTKPRPVKLNEWQLDNLLPRSLHANSSETEDESDKETENQPLSYSEMASLGTSGETEDVQNKRRRLEQEERKAEELLVRDTNRVNKLVTTIQSESQPFKSCYATYADLDPTYRTDQWPGEPIYTNYSLWKGTLDYIFYAPENGLCVREVLSLPPEKQLEPGIPNDTFASDHISLAVRFDLAE</sequence>
<keyword evidence="5" id="KW-0540">Nuclease</keyword>
<feature type="domain" description="Endonuclease/exonuclease/phosphatase" evidence="4">
    <location>
        <begin position="1"/>
        <end position="366"/>
    </location>
</feature>
<dbReference type="GO" id="GO:0000175">
    <property type="term" value="F:3'-5'-RNA exonuclease activity"/>
    <property type="evidence" value="ECO:0007669"/>
    <property type="project" value="TreeGrafter"/>
</dbReference>
<dbReference type="OrthoDB" id="428734at2759"/>
<evidence type="ECO:0000256" key="2">
    <source>
        <dbReference type="ARBA" id="ARBA00022801"/>
    </source>
</evidence>
<dbReference type="PANTHER" id="PTHR12121:SF45">
    <property type="entry name" value="NOCTURNIN"/>
    <property type="match status" value="1"/>
</dbReference>
<dbReference type="Gene3D" id="3.60.10.10">
    <property type="entry name" value="Endonuclease/exonuclease/phosphatase"/>
    <property type="match status" value="1"/>
</dbReference>
<dbReference type="Proteomes" id="UP001139887">
    <property type="component" value="Unassembled WGS sequence"/>
</dbReference>
<dbReference type="PANTHER" id="PTHR12121">
    <property type="entry name" value="CARBON CATABOLITE REPRESSOR PROTEIN 4"/>
    <property type="match status" value="1"/>
</dbReference>
<evidence type="ECO:0000259" key="4">
    <source>
        <dbReference type="Pfam" id="PF03372"/>
    </source>
</evidence>
<keyword evidence="6" id="KW-1185">Reference proteome</keyword>